<gene>
    <name evidence="3 5" type="primary">yacG</name>
    <name evidence="5" type="ORF">EZH22_14865</name>
</gene>
<dbReference type="AlphaFoldDB" id="A0A974PJ29"/>
<evidence type="ECO:0000256" key="4">
    <source>
        <dbReference type="SAM" id="MobiDB-lite"/>
    </source>
</evidence>
<dbReference type="Proteomes" id="UP000596427">
    <property type="component" value="Chromosome"/>
</dbReference>
<evidence type="ECO:0000313" key="6">
    <source>
        <dbReference type="Proteomes" id="UP000596427"/>
    </source>
</evidence>
<feature type="binding site" evidence="3">
    <location>
        <position position="38"/>
    </location>
    <ligand>
        <name>Zn(2+)</name>
        <dbReference type="ChEBI" id="CHEBI:29105"/>
    </ligand>
</feature>
<dbReference type="PANTHER" id="PTHR36150">
    <property type="entry name" value="DNA GYRASE INHIBITOR YACG"/>
    <property type="match status" value="1"/>
</dbReference>
<dbReference type="NCBIfam" id="NF002362">
    <property type="entry name" value="PRK01343.1"/>
    <property type="match status" value="1"/>
</dbReference>
<dbReference type="GO" id="GO:0008270">
    <property type="term" value="F:zinc ion binding"/>
    <property type="evidence" value="ECO:0007669"/>
    <property type="project" value="UniProtKB-UniRule"/>
</dbReference>
<dbReference type="InterPro" id="IPR005584">
    <property type="entry name" value="DNA_gyrase_inhibitor_YacG"/>
</dbReference>
<keyword evidence="2 3" id="KW-0862">Zinc</keyword>
<dbReference type="InterPro" id="IPR013088">
    <property type="entry name" value="Znf_NHR/GATA"/>
</dbReference>
<evidence type="ECO:0000256" key="3">
    <source>
        <dbReference type="HAMAP-Rule" id="MF_00649"/>
    </source>
</evidence>
<feature type="compositionally biased region" description="Acidic residues" evidence="4">
    <location>
        <begin position="58"/>
        <end position="70"/>
    </location>
</feature>
<organism evidence="5 6">
    <name type="scientific">Xanthobacter dioxanivorans</name>
    <dbReference type="NCBI Taxonomy" id="2528964"/>
    <lineage>
        <taxon>Bacteria</taxon>
        <taxon>Pseudomonadati</taxon>
        <taxon>Pseudomonadota</taxon>
        <taxon>Alphaproteobacteria</taxon>
        <taxon>Hyphomicrobiales</taxon>
        <taxon>Xanthobacteraceae</taxon>
        <taxon>Xanthobacter</taxon>
    </lineage>
</organism>
<feature type="binding site" evidence="3">
    <location>
        <position position="22"/>
    </location>
    <ligand>
        <name>Zn(2+)</name>
        <dbReference type="ChEBI" id="CHEBI:29105"/>
    </ligand>
</feature>
<name>A0A974PJ29_9HYPH</name>
<dbReference type="HAMAP" id="MF_00649">
    <property type="entry name" value="DNA_gyrase_inhibitor_YacG"/>
    <property type="match status" value="1"/>
</dbReference>
<dbReference type="EMBL" id="CP063362">
    <property type="protein sequence ID" value="QRG04484.1"/>
    <property type="molecule type" value="Genomic_DNA"/>
</dbReference>
<evidence type="ECO:0000313" key="5">
    <source>
        <dbReference type="EMBL" id="QRG04484.1"/>
    </source>
</evidence>
<comment type="function">
    <text evidence="3">Inhibits all the catalytic activities of DNA gyrase by preventing its interaction with DNA. Acts by binding directly to the C-terminal domain of GyrB, which probably disrupts DNA binding by the gyrase.</text>
</comment>
<dbReference type="SUPFAM" id="SSF57716">
    <property type="entry name" value="Glucocorticoid receptor-like (DNA-binding domain)"/>
    <property type="match status" value="1"/>
</dbReference>
<protein>
    <recommendedName>
        <fullName evidence="3">DNA gyrase inhibitor YacG</fullName>
    </recommendedName>
</protein>
<reference evidence="5 6" key="1">
    <citation type="submission" date="2020-10" db="EMBL/GenBank/DDBJ databases">
        <title>Degradation of 1,4-Dioxane by Xanthobacter sp. YN2, via a Novel Group-2 Soluble Di-Iron Monooxygenase.</title>
        <authorList>
            <person name="Ma F."/>
            <person name="Wang Y."/>
            <person name="Yang J."/>
            <person name="Guo H."/>
            <person name="Su D."/>
            <person name="Yu L."/>
        </authorList>
    </citation>
    <scope>NUCLEOTIDE SEQUENCE [LARGE SCALE GENOMIC DNA]</scope>
    <source>
        <strain evidence="5 6">YN2</strain>
    </source>
</reference>
<feature type="binding site" evidence="3">
    <location>
        <position position="19"/>
    </location>
    <ligand>
        <name>Zn(2+)</name>
        <dbReference type="ChEBI" id="CHEBI:29105"/>
    </ligand>
</feature>
<dbReference type="RefSeq" id="WP_203191362.1">
    <property type="nucleotide sequence ID" value="NZ_CP063362.1"/>
</dbReference>
<dbReference type="GO" id="GO:0008657">
    <property type="term" value="F:DNA topoisomerase type II (double strand cut, ATP-hydrolyzing) inhibitor activity"/>
    <property type="evidence" value="ECO:0007669"/>
    <property type="project" value="UniProtKB-UniRule"/>
</dbReference>
<dbReference type="KEGG" id="xdi:EZH22_14865"/>
<dbReference type="GO" id="GO:0006355">
    <property type="term" value="P:regulation of DNA-templated transcription"/>
    <property type="evidence" value="ECO:0007669"/>
    <property type="project" value="InterPro"/>
</dbReference>
<comment type="similarity">
    <text evidence="3">Belongs to the DNA gyrase inhibitor YacG family.</text>
</comment>
<dbReference type="Pfam" id="PF03884">
    <property type="entry name" value="YacG"/>
    <property type="match status" value="1"/>
</dbReference>
<comment type="subunit">
    <text evidence="3">Interacts with GyrB.</text>
</comment>
<sequence length="70" mass="7703">MSGPQKPAIGDKPAPAKPCPICRKPSVERYRPFCSKRCADVDLNRWLSGSYAIPGRPEDDEDGEGQDGER</sequence>
<keyword evidence="6" id="KW-1185">Reference proteome</keyword>
<evidence type="ECO:0000256" key="2">
    <source>
        <dbReference type="ARBA" id="ARBA00022833"/>
    </source>
</evidence>
<feature type="region of interest" description="Disordered" evidence="4">
    <location>
        <begin position="49"/>
        <end position="70"/>
    </location>
</feature>
<proteinExistence type="inferred from homology"/>
<dbReference type="Gene3D" id="3.30.50.10">
    <property type="entry name" value="Erythroid Transcription Factor GATA-1, subunit A"/>
    <property type="match status" value="1"/>
</dbReference>
<dbReference type="PANTHER" id="PTHR36150:SF1">
    <property type="entry name" value="DNA GYRASE INHIBITOR YACG"/>
    <property type="match status" value="1"/>
</dbReference>
<feature type="binding site" evidence="3">
    <location>
        <position position="34"/>
    </location>
    <ligand>
        <name>Zn(2+)</name>
        <dbReference type="ChEBI" id="CHEBI:29105"/>
    </ligand>
</feature>
<accession>A0A974PJ29</accession>
<evidence type="ECO:0000256" key="1">
    <source>
        <dbReference type="ARBA" id="ARBA00022723"/>
    </source>
</evidence>
<comment type="cofactor">
    <cofactor evidence="3">
        <name>Zn(2+)</name>
        <dbReference type="ChEBI" id="CHEBI:29105"/>
    </cofactor>
    <text evidence="3">Binds 1 zinc ion.</text>
</comment>
<keyword evidence="1 3" id="KW-0479">Metal-binding</keyword>